<proteinExistence type="predicted"/>
<dbReference type="SUPFAM" id="SSF47226">
    <property type="entry name" value="Histidine-containing phosphotransfer domain, HPT domain"/>
    <property type="match status" value="1"/>
</dbReference>
<dbReference type="SMART" id="SM00073">
    <property type="entry name" value="HPT"/>
    <property type="match status" value="1"/>
</dbReference>
<dbReference type="Proteomes" id="UP000500826">
    <property type="component" value="Chromosome"/>
</dbReference>
<dbReference type="EMBL" id="CP053418">
    <property type="protein sequence ID" value="QJW85675.1"/>
    <property type="molecule type" value="Genomic_DNA"/>
</dbReference>
<evidence type="ECO:0000313" key="4">
    <source>
        <dbReference type="EMBL" id="QJW85675.1"/>
    </source>
</evidence>
<reference evidence="4 5" key="1">
    <citation type="submission" date="2020-05" db="EMBL/GenBank/DDBJ databases">
        <title>Ramlibacter rhizophilus sp. nov., isolated from rhizosphere soil of national flower Mugunghwa from South Korea.</title>
        <authorList>
            <person name="Zheng-Fei Y."/>
            <person name="Huan T."/>
        </authorList>
    </citation>
    <scope>NUCLEOTIDE SEQUENCE [LARGE SCALE GENOMIC DNA]</scope>
    <source>
        <strain evidence="4 5">H242</strain>
    </source>
</reference>
<evidence type="ECO:0000313" key="5">
    <source>
        <dbReference type="Proteomes" id="UP000500826"/>
    </source>
</evidence>
<protein>
    <recommendedName>
        <fullName evidence="3">HPt domain-containing protein</fullName>
    </recommendedName>
</protein>
<sequence length="102" mass="10861">MAEPFSLEDFLAQQRADYRASLPGRLQQLEAARAAGAWKETERCAHGIAGSAATFGLAELGDAARVLEEAIEQLHGAQPDPGAREVLAARVETPAAMLRSMT</sequence>
<accession>A0ABX6P6H2</accession>
<dbReference type="InterPro" id="IPR008207">
    <property type="entry name" value="Sig_transdc_His_kin_Hpt_dom"/>
</dbReference>
<dbReference type="CDD" id="cd00088">
    <property type="entry name" value="HPT"/>
    <property type="match status" value="1"/>
</dbReference>
<dbReference type="Gene3D" id="1.20.120.160">
    <property type="entry name" value="HPT domain"/>
    <property type="match status" value="1"/>
</dbReference>
<keyword evidence="1" id="KW-0902">Two-component regulatory system</keyword>
<evidence type="ECO:0000256" key="1">
    <source>
        <dbReference type="ARBA" id="ARBA00023012"/>
    </source>
</evidence>
<name>A0ABX6P6H2_9BURK</name>
<evidence type="ECO:0000259" key="3">
    <source>
        <dbReference type="PROSITE" id="PS50894"/>
    </source>
</evidence>
<gene>
    <name evidence="4" type="ORF">HK414_27985</name>
</gene>
<keyword evidence="2" id="KW-0597">Phosphoprotein</keyword>
<organism evidence="4 5">
    <name type="scientific">Ramlibacter terrae</name>
    <dbReference type="NCBI Taxonomy" id="2732511"/>
    <lineage>
        <taxon>Bacteria</taxon>
        <taxon>Pseudomonadati</taxon>
        <taxon>Pseudomonadota</taxon>
        <taxon>Betaproteobacteria</taxon>
        <taxon>Burkholderiales</taxon>
        <taxon>Comamonadaceae</taxon>
        <taxon>Ramlibacter</taxon>
    </lineage>
</organism>
<keyword evidence="5" id="KW-1185">Reference proteome</keyword>
<feature type="domain" description="HPt" evidence="3">
    <location>
        <begin position="7"/>
        <end position="101"/>
    </location>
</feature>
<dbReference type="Pfam" id="PF01627">
    <property type="entry name" value="Hpt"/>
    <property type="match status" value="1"/>
</dbReference>
<evidence type="ECO:0000256" key="2">
    <source>
        <dbReference type="PROSITE-ProRule" id="PRU00110"/>
    </source>
</evidence>
<reference evidence="4 5" key="2">
    <citation type="submission" date="2020-05" db="EMBL/GenBank/DDBJ databases">
        <authorList>
            <person name="Khan S.A."/>
            <person name="Jeon C.O."/>
            <person name="Chun B.H."/>
        </authorList>
    </citation>
    <scope>NUCLEOTIDE SEQUENCE [LARGE SCALE GENOMIC DNA]</scope>
    <source>
        <strain evidence="4 5">H242</strain>
    </source>
</reference>
<dbReference type="PROSITE" id="PS50894">
    <property type="entry name" value="HPT"/>
    <property type="match status" value="1"/>
</dbReference>
<dbReference type="InterPro" id="IPR036641">
    <property type="entry name" value="HPT_dom_sf"/>
</dbReference>
<feature type="modified residue" description="Phosphohistidine" evidence="2">
    <location>
        <position position="46"/>
    </location>
</feature>